<feature type="region of interest" description="Disordered" evidence="1">
    <location>
        <begin position="240"/>
        <end position="264"/>
    </location>
</feature>
<dbReference type="Proteomes" id="UP000291226">
    <property type="component" value="Unassembled WGS sequence"/>
</dbReference>
<feature type="compositionally biased region" description="Polar residues" evidence="1">
    <location>
        <begin position="579"/>
        <end position="592"/>
    </location>
</feature>
<name>A0AB38IL69_BIFLL</name>
<proteinExistence type="predicted"/>
<evidence type="ECO:0000313" key="6">
    <source>
        <dbReference type="Proteomes" id="UP000291226"/>
    </source>
</evidence>
<feature type="transmembrane region" description="Helical" evidence="2">
    <location>
        <begin position="1307"/>
        <end position="1328"/>
    </location>
</feature>
<evidence type="ECO:0000313" key="5">
    <source>
        <dbReference type="EMBL" id="TCF10211.1"/>
    </source>
</evidence>
<feature type="compositionally biased region" description="Basic and acidic residues" evidence="1">
    <location>
        <begin position="1"/>
        <end position="17"/>
    </location>
</feature>
<dbReference type="Pfam" id="PF16364">
    <property type="entry name" value="Antigen_C"/>
    <property type="match status" value="1"/>
</dbReference>
<dbReference type="InterPro" id="IPR026345">
    <property type="entry name" value="Adh_isopep-form_adh_dom"/>
</dbReference>
<evidence type="ECO:0000259" key="3">
    <source>
        <dbReference type="Pfam" id="PF16364"/>
    </source>
</evidence>
<feature type="region of interest" description="Disordered" evidence="1">
    <location>
        <begin position="1245"/>
        <end position="1298"/>
    </location>
</feature>
<evidence type="ECO:0008006" key="7">
    <source>
        <dbReference type="Google" id="ProtNLM"/>
    </source>
</evidence>
<feature type="compositionally biased region" description="Polar residues" evidence="1">
    <location>
        <begin position="357"/>
        <end position="368"/>
    </location>
</feature>
<protein>
    <recommendedName>
        <fullName evidence="7">Phage tail protein</fullName>
    </recommendedName>
</protein>
<feature type="region of interest" description="Disordered" evidence="1">
    <location>
        <begin position="571"/>
        <end position="595"/>
    </location>
</feature>
<gene>
    <name evidence="5" type="ORF">MCC10083_0993</name>
</gene>
<dbReference type="Pfam" id="PF17998">
    <property type="entry name" value="AgI_II_C2"/>
    <property type="match status" value="2"/>
</dbReference>
<keyword evidence="2" id="KW-1133">Transmembrane helix</keyword>
<dbReference type="EMBL" id="SHSD01000023">
    <property type="protein sequence ID" value="TCF10211.1"/>
    <property type="molecule type" value="Genomic_DNA"/>
</dbReference>
<dbReference type="InterPro" id="IPR032300">
    <property type="entry name" value="Antigen_C"/>
</dbReference>
<feature type="domain" description="Cell surface antigen C-terminal" evidence="3">
    <location>
        <begin position="950"/>
        <end position="1121"/>
    </location>
</feature>
<keyword evidence="2" id="KW-0812">Transmembrane</keyword>
<reference evidence="5 6" key="1">
    <citation type="journal article" date="2018" name="Sci. Rep.">
        <title>Genomic diversity and distribution of Bifidobacterium longum subsp. longum across the human lifespan.</title>
        <authorList>
            <person name="Odamaki T."/>
            <person name="Bottacini F."/>
            <person name="Kato K."/>
            <person name="Mitsuyama E."/>
            <person name="Yoshida K."/>
            <person name="Horigome A."/>
            <person name="Xiao J.Z."/>
            <person name="van Sinderen D."/>
        </authorList>
    </citation>
    <scope>NUCLEOTIDE SEQUENCE [LARGE SCALE GENOMIC DNA]</scope>
    <source>
        <strain evidence="5 6">MCC10083</strain>
    </source>
</reference>
<feature type="region of interest" description="Disordered" evidence="1">
    <location>
        <begin position="357"/>
        <end position="381"/>
    </location>
</feature>
<feature type="domain" description="Adhesin isopeptide-forming adherence" evidence="4">
    <location>
        <begin position="606"/>
        <end position="756"/>
    </location>
</feature>
<keyword evidence="2" id="KW-0472">Membrane</keyword>
<organism evidence="5 6">
    <name type="scientific">Bifidobacterium longum subsp. longum</name>
    <dbReference type="NCBI Taxonomy" id="1679"/>
    <lineage>
        <taxon>Bacteria</taxon>
        <taxon>Bacillati</taxon>
        <taxon>Actinomycetota</taxon>
        <taxon>Actinomycetes</taxon>
        <taxon>Bifidobacteriales</taxon>
        <taxon>Bifidobacteriaceae</taxon>
        <taxon>Bifidobacterium</taxon>
    </lineage>
</organism>
<dbReference type="Gene3D" id="2.60.40.740">
    <property type="match status" value="3"/>
</dbReference>
<evidence type="ECO:0000259" key="4">
    <source>
        <dbReference type="Pfam" id="PF17998"/>
    </source>
</evidence>
<evidence type="ECO:0000256" key="1">
    <source>
        <dbReference type="SAM" id="MobiDB-lite"/>
    </source>
</evidence>
<feature type="compositionally biased region" description="Polar residues" evidence="1">
    <location>
        <begin position="255"/>
        <end position="264"/>
    </location>
</feature>
<feature type="domain" description="Adhesin isopeptide-forming adherence" evidence="4">
    <location>
        <begin position="763"/>
        <end position="946"/>
    </location>
</feature>
<evidence type="ECO:0000256" key="2">
    <source>
        <dbReference type="SAM" id="Phobius"/>
    </source>
</evidence>
<feature type="region of interest" description="Disordered" evidence="1">
    <location>
        <begin position="1"/>
        <end position="23"/>
    </location>
</feature>
<dbReference type="NCBIfam" id="TIGR04228">
    <property type="entry name" value="isopep_sspB_C2"/>
    <property type="match status" value="1"/>
</dbReference>
<sequence>MGFRHDRASAGRSHEPLARGAHGAGPARTVLAGLVAVATLATGGLVASTAYAGGAGDNRPGGATGGLPAGMFWQYKDDASGSFGPAANADGSPRIASVEAAYKRAGVSVVNDGVYDGPGAIRDTLRGALSKCVAGFRQRHPGEGDGDCRVVGVGSVASQQGGRWVYNGSGGYSASEWYSSWDSQIKPYTYNYAGTQSYRTSDGFDDDPSNSVDKIAYSNVAAAGATPNLIIIVLDKYQPKPSETPPAPPTKKVEQGTSADGMSNETVISTGTGVGGKRMVVQDAIDPNGMAYKVTGQKVTDTTTGQDVSAKFTFNTADGQPAPNDVATATWKGGDLPERHTFEYRLTITVSLPSTSKVTDTPSVTWNDKGTGKADGHGFPTWRPNPDKSWILYRDGKWLAVVDPGETNRTGADDMKFLDGDTVGSAVNGTVDPGLKEAPSKLELTDDWAAADYLVDPQDASKIRVFAAEAEPDRTDTVDGATVKHYTQTSVADIANKGTDVTDMFDIKVEGTVATATAKPDYLKTLKGMRKGLQLTLLVPFTVNFADGKGAARVREDFGRKPGDEVTFCTSPDGKELTNKGSQTVNGQTEPTNKPKICGYVPPVKKDVIAESSQGGGQESVDGKVVHPGQKVEYQLTTEPKLPADLATMVTSVAFTDSYDENLVPDKQTLEMMDLNTGKVVPKSKYATRWDEGRHLFQLTVKDQSLIGQWRASSSPRIQIRFEGTVKEDAPTDHKIGNKWVLTLNNSLTPSNEVFNLPPVFNPSKKDTQSKEQGDPTVSIDGKTMLLGDTGHYTIDLDATQKDQAYKVWRLGLTDDFDDEYVSIDPSRIEITGDDGKDYTNAFNIQVRDGVAYAYAKTVDTEILATGETVKGDPQPTDLKAYAGKSDKDHDPLKDPAIDQSLLGQHYAVTLPYTVVKVTDGYVVKNTAVQIVNNVRKKTNTVSNPLKPINPKKDVTVKVGGQSVDGRSVYLDSTFLYQLDSSILPADRAYQKIANWGITDQLDPAYDKATGQWAVYAARDLYRGGEAIAKKGERIAGSGFDSSRLGGDMFTANIDPSTGLVDIQATQAYLDLVSADDAHEQGWRAYVQVTRVKVTDRHENVFTEHVNGKDLTSNIVWTRTPDLTPGIKLEKWDRRSGWPKGDRDNSKDALTVSGDTEIVFTITNTSKTDPDTKQGAWFKASDLKLEDHTIVGDGEVKDLKYPDNWSTLVLKPGQSVEVTGTLTGFTKDRHTDRAKVTGTPLVECPVVDKDPFGDASGKPSTGGEAGDGDGPRQVTVGDRTLCEDTPVESNTDDWNGRRSLLGETGSAILPVGVGALLMAGIGAAVVMVRRRKSAHDDTDAALMPRHAA</sequence>
<accession>A0AB38IL69</accession>
<dbReference type="RefSeq" id="WP_242669179.1">
    <property type="nucleotide sequence ID" value="NZ_SHSB01000020.1"/>
</dbReference>
<comment type="caution">
    <text evidence="5">The sequence shown here is derived from an EMBL/GenBank/DDBJ whole genome shotgun (WGS) entry which is preliminary data.</text>
</comment>